<keyword evidence="1" id="KW-0732">Signal</keyword>
<evidence type="ECO:0000313" key="4">
    <source>
        <dbReference type="RefSeq" id="XP_021329119.1"/>
    </source>
</evidence>
<proteinExistence type="predicted"/>
<name>A0A8M9PJV7_DANRE</name>
<feature type="chain" id="PRO_5044692995" evidence="1">
    <location>
        <begin position="21"/>
        <end position="368"/>
    </location>
</feature>
<gene>
    <name evidence="3 4" type="primary">LOC101882550</name>
</gene>
<dbReference type="AlphaFoldDB" id="A0A8M9PJV7"/>
<dbReference type="RefSeq" id="XP_021325134.1">
    <property type="nucleotide sequence ID" value="XM_021469459.2"/>
</dbReference>
<dbReference type="RefSeq" id="XP_073792895.1">
    <property type="nucleotide sequence ID" value="XM_073936794.1"/>
</dbReference>
<dbReference type="KEGG" id="dre:101882550"/>
<dbReference type="RefSeq" id="XP_073792897.1">
    <property type="nucleotide sequence ID" value="XM_073936796.1"/>
</dbReference>
<reference evidence="3 4" key="2">
    <citation type="submission" date="2025-04" db="UniProtKB">
        <authorList>
            <consortium name="RefSeq"/>
        </authorList>
    </citation>
    <scope>IDENTIFICATION</scope>
    <source>
        <strain evidence="3 4">Tuebingen</strain>
    </source>
</reference>
<protein>
    <submittedName>
        <fullName evidence="3 4">Natterin-3-like</fullName>
    </submittedName>
</protein>
<keyword evidence="2" id="KW-1185">Reference proteome</keyword>
<dbReference type="Proteomes" id="UP000000437">
    <property type="component" value="Chromosome 22"/>
</dbReference>
<dbReference type="RefSeq" id="XP_073792898.1">
    <property type="nucleotide sequence ID" value="XM_073936797.1"/>
</dbReference>
<evidence type="ECO:0000256" key="1">
    <source>
        <dbReference type="SAM" id="SignalP"/>
    </source>
</evidence>
<accession>A0A8M9PJV7</accession>
<evidence type="ECO:0000313" key="3">
    <source>
        <dbReference type="RefSeq" id="XP_021325134.1"/>
    </source>
</evidence>
<dbReference type="OrthoDB" id="1925699at2759"/>
<evidence type="ECO:0000313" key="2">
    <source>
        <dbReference type="Proteomes" id="UP000000437"/>
    </source>
</evidence>
<dbReference type="Gene3D" id="2.170.15.10">
    <property type="entry name" value="Proaerolysin, chain A, domain 3"/>
    <property type="match status" value="1"/>
</dbReference>
<organism evidence="2 3">
    <name type="scientific">Danio rerio</name>
    <name type="common">Zebrafish</name>
    <name type="synonym">Brachydanio rerio</name>
    <dbReference type="NCBI Taxonomy" id="7955"/>
    <lineage>
        <taxon>Eukaryota</taxon>
        <taxon>Metazoa</taxon>
        <taxon>Chordata</taxon>
        <taxon>Craniata</taxon>
        <taxon>Vertebrata</taxon>
        <taxon>Euteleostomi</taxon>
        <taxon>Actinopterygii</taxon>
        <taxon>Neopterygii</taxon>
        <taxon>Teleostei</taxon>
        <taxon>Ostariophysi</taxon>
        <taxon>Cypriniformes</taxon>
        <taxon>Danionidae</taxon>
        <taxon>Danioninae</taxon>
        <taxon>Danio</taxon>
    </lineage>
</organism>
<dbReference type="RefSeq" id="XP_073792896.1">
    <property type="nucleotide sequence ID" value="XM_073936795.1"/>
</dbReference>
<reference evidence="2" key="1">
    <citation type="journal article" date="2013" name="Nature">
        <title>The zebrafish reference genome sequence and its relationship to the human genome.</title>
        <authorList>
            <consortium name="Genome Reference Consortium Zebrafish"/>
            <person name="Howe K."/>
            <person name="Clark M.D."/>
            <person name="Torroja C.F."/>
            <person name="Torrance J."/>
            <person name="Berthelot C."/>
            <person name="Muffato M."/>
            <person name="Collins J.E."/>
            <person name="Humphray S."/>
            <person name="McLaren K."/>
            <person name="Matthews L."/>
            <person name="McLaren S."/>
            <person name="Sealy I."/>
            <person name="Caccamo M."/>
            <person name="Churcher C."/>
            <person name="Scott C."/>
            <person name="Barrett J.C."/>
            <person name="Koch R."/>
            <person name="Rauch G.J."/>
            <person name="White S."/>
            <person name="Chow W."/>
            <person name="Kilian B."/>
            <person name="Quintais L.T."/>
            <person name="Guerra-Assuncao J.A."/>
            <person name="Zhou Y."/>
            <person name="Gu Y."/>
            <person name="Yen J."/>
            <person name="Vogel J.H."/>
            <person name="Eyre T."/>
            <person name="Redmond S."/>
            <person name="Banerjee R."/>
            <person name="Chi J."/>
            <person name="Fu B."/>
            <person name="Langley E."/>
            <person name="Maguire S.F."/>
            <person name="Laird G.K."/>
            <person name="Lloyd D."/>
            <person name="Kenyon E."/>
            <person name="Donaldson S."/>
            <person name="Sehra H."/>
            <person name="Almeida-King J."/>
            <person name="Loveland J."/>
            <person name="Trevanion S."/>
            <person name="Jones M."/>
            <person name="Quail M."/>
            <person name="Willey D."/>
            <person name="Hunt A."/>
            <person name="Burton J."/>
            <person name="Sims S."/>
            <person name="McLay K."/>
            <person name="Plumb B."/>
            <person name="Davis J."/>
            <person name="Clee C."/>
            <person name="Oliver K."/>
            <person name="Clark R."/>
            <person name="Riddle C."/>
            <person name="Elliot D."/>
            <person name="Eliott D."/>
            <person name="Threadgold G."/>
            <person name="Harden G."/>
            <person name="Ware D."/>
            <person name="Begum S."/>
            <person name="Mortimore B."/>
            <person name="Mortimer B."/>
            <person name="Kerry G."/>
            <person name="Heath P."/>
            <person name="Phillimore B."/>
            <person name="Tracey A."/>
            <person name="Corby N."/>
            <person name="Dunn M."/>
            <person name="Johnson C."/>
            <person name="Wood J."/>
            <person name="Clark S."/>
            <person name="Pelan S."/>
            <person name="Griffiths G."/>
            <person name="Smith M."/>
            <person name="Glithero R."/>
            <person name="Howden P."/>
            <person name="Barker N."/>
            <person name="Lloyd C."/>
            <person name="Stevens C."/>
            <person name="Harley J."/>
            <person name="Holt K."/>
            <person name="Panagiotidis G."/>
            <person name="Lovell J."/>
            <person name="Beasley H."/>
            <person name="Henderson C."/>
            <person name="Gordon D."/>
            <person name="Auger K."/>
            <person name="Wright D."/>
            <person name="Collins J."/>
            <person name="Raisen C."/>
            <person name="Dyer L."/>
            <person name="Leung K."/>
            <person name="Robertson L."/>
            <person name="Ambridge K."/>
            <person name="Leongamornlert D."/>
            <person name="McGuire S."/>
            <person name="Gilderthorp R."/>
            <person name="Griffiths C."/>
            <person name="Manthravadi D."/>
            <person name="Nichol S."/>
            <person name="Barker G."/>
            <person name="Whitehead S."/>
            <person name="Kay M."/>
            <person name="Brown J."/>
            <person name="Murnane C."/>
            <person name="Gray E."/>
            <person name="Humphries M."/>
            <person name="Sycamore N."/>
            <person name="Barker D."/>
            <person name="Saunders D."/>
            <person name="Wallis J."/>
            <person name="Babbage A."/>
            <person name="Hammond S."/>
            <person name="Mashreghi-Mohammadi M."/>
            <person name="Barr L."/>
            <person name="Martin S."/>
            <person name="Wray P."/>
            <person name="Ellington A."/>
            <person name="Matthews N."/>
            <person name="Ellwood M."/>
            <person name="Woodmansey R."/>
            <person name="Clark G."/>
            <person name="Cooper J."/>
            <person name="Cooper J."/>
            <person name="Tromans A."/>
            <person name="Grafham D."/>
            <person name="Skuce C."/>
            <person name="Pandian R."/>
            <person name="Andrews R."/>
            <person name="Harrison E."/>
            <person name="Kimberley A."/>
            <person name="Garnett J."/>
            <person name="Fosker N."/>
            <person name="Hall R."/>
            <person name="Garner P."/>
            <person name="Kelly D."/>
            <person name="Bird C."/>
            <person name="Palmer S."/>
            <person name="Gehring I."/>
            <person name="Berger A."/>
            <person name="Dooley C.M."/>
            <person name="Ersan-Urun Z."/>
            <person name="Eser C."/>
            <person name="Geiger H."/>
            <person name="Geisler M."/>
            <person name="Karotki L."/>
            <person name="Kirn A."/>
            <person name="Konantz J."/>
            <person name="Konantz M."/>
            <person name="Oberlander M."/>
            <person name="Rudolph-Geiger S."/>
            <person name="Teucke M."/>
            <person name="Lanz C."/>
            <person name="Raddatz G."/>
            <person name="Osoegawa K."/>
            <person name="Zhu B."/>
            <person name="Rapp A."/>
            <person name="Widaa S."/>
            <person name="Langford C."/>
            <person name="Yang F."/>
            <person name="Schuster S.C."/>
            <person name="Carter N.P."/>
            <person name="Harrow J."/>
            <person name="Ning Z."/>
            <person name="Herrero J."/>
            <person name="Searle S.M."/>
            <person name="Enright A."/>
            <person name="Geisler R."/>
            <person name="Plasterk R.H."/>
            <person name="Lee C."/>
            <person name="Westerfield M."/>
            <person name="de Jong P.J."/>
            <person name="Zon L.I."/>
            <person name="Postlethwait J.H."/>
            <person name="Nusslein-Volhard C."/>
            <person name="Hubbard T.J."/>
            <person name="Roest Crollius H."/>
            <person name="Rogers J."/>
            <person name="Stemple D.L."/>
        </authorList>
    </citation>
    <scope>NUCLEOTIDE SEQUENCE [LARGE SCALE GENOMIC DNA]</scope>
</reference>
<feature type="signal peptide" evidence="1">
    <location>
        <begin position="1"/>
        <end position="20"/>
    </location>
</feature>
<dbReference type="RefSeq" id="XP_021329119.1">
    <property type="nucleotide sequence ID" value="XM_021473444.2"/>
</dbReference>
<dbReference type="GeneID" id="101882550"/>
<dbReference type="CDD" id="cd20220">
    <property type="entry name" value="PFM_natterin-3-like"/>
    <property type="match status" value="1"/>
</dbReference>
<sequence length="368" mass="41572">MEIITRIVFALLLTILLQDGGDFSPASERAELSESHHQRHPRELALIESNTDEKVLNVDQKASDQNTNLEWVTSEGVPKDAVLFSEEGKKYYIAKYVSKCELCFYDSKSESCFKILSNRKWESVKISTLKDLMFLVNRDNFELLEWKKYSNKKFPPMSLVVCGKCIAKSADMKTQTDGEVLAINTDIKVQHLNVVEYQISSAVTTENLEVLKHFKASNRNCKSSKHTVKLDQNIDKTYSYQIGKVRTFGINTEVSVSGEIPSIAKILGKLGFKYERSRSRVNTTSVLEKNLHSVSTDVEIPPNHSCTVDITSNILKTEVPFTGEITRVYNNNQMKKTLVNGTYIHQEVDEIETLVNPCQPLSGGTKCN</sequence>
<dbReference type="SUPFAM" id="SSF56973">
    <property type="entry name" value="Aerolisin/ETX pore-forming domain"/>
    <property type="match status" value="1"/>
</dbReference>